<evidence type="ECO:0000256" key="1">
    <source>
        <dbReference type="PROSITE-ProRule" id="PRU00723"/>
    </source>
</evidence>
<dbReference type="AlphaFoldDB" id="A0A9X0AY87"/>
<proteinExistence type="predicted"/>
<evidence type="ECO:0000259" key="3">
    <source>
        <dbReference type="PROSITE" id="PS50103"/>
    </source>
</evidence>
<feature type="region of interest" description="Disordered" evidence="2">
    <location>
        <begin position="567"/>
        <end position="682"/>
    </location>
</feature>
<feature type="region of interest" description="Disordered" evidence="2">
    <location>
        <begin position="146"/>
        <end position="520"/>
    </location>
</feature>
<feature type="compositionally biased region" description="Basic and acidic residues" evidence="2">
    <location>
        <begin position="567"/>
        <end position="620"/>
    </location>
</feature>
<feature type="compositionally biased region" description="Low complexity" evidence="2">
    <location>
        <begin position="756"/>
        <end position="766"/>
    </location>
</feature>
<name>A0A9X0AY87_9HELO</name>
<keyword evidence="1" id="KW-0862">Zinc</keyword>
<dbReference type="GO" id="GO:0008270">
    <property type="term" value="F:zinc ion binding"/>
    <property type="evidence" value="ECO:0007669"/>
    <property type="project" value="UniProtKB-KW"/>
</dbReference>
<feature type="compositionally biased region" description="Low complexity" evidence="2">
    <location>
        <begin position="327"/>
        <end position="350"/>
    </location>
</feature>
<dbReference type="InterPro" id="IPR000571">
    <property type="entry name" value="Znf_CCCH"/>
</dbReference>
<feature type="compositionally biased region" description="Basic and acidic residues" evidence="2">
    <location>
        <begin position="112"/>
        <end position="123"/>
    </location>
</feature>
<evidence type="ECO:0000313" key="4">
    <source>
        <dbReference type="EMBL" id="KAJ8071151.1"/>
    </source>
</evidence>
<feature type="region of interest" description="Disordered" evidence="2">
    <location>
        <begin position="18"/>
        <end position="43"/>
    </location>
</feature>
<keyword evidence="1" id="KW-0479">Metal-binding</keyword>
<feature type="region of interest" description="Disordered" evidence="2">
    <location>
        <begin position="102"/>
        <end position="125"/>
    </location>
</feature>
<feature type="compositionally biased region" description="Low complexity" evidence="2">
    <location>
        <begin position="251"/>
        <end position="280"/>
    </location>
</feature>
<feature type="compositionally biased region" description="Polar residues" evidence="2">
    <location>
        <begin position="395"/>
        <end position="414"/>
    </location>
</feature>
<gene>
    <name evidence="4" type="ORF">OCU04_001491</name>
</gene>
<dbReference type="InterPro" id="IPR039136">
    <property type="entry name" value="NUFIP1-like"/>
</dbReference>
<keyword evidence="5" id="KW-1185">Reference proteome</keyword>
<dbReference type="Proteomes" id="UP001152300">
    <property type="component" value="Unassembled WGS sequence"/>
</dbReference>
<feature type="compositionally biased region" description="Acidic residues" evidence="2">
    <location>
        <begin position="776"/>
        <end position="787"/>
    </location>
</feature>
<dbReference type="GO" id="GO:0003723">
    <property type="term" value="F:RNA binding"/>
    <property type="evidence" value="ECO:0007669"/>
    <property type="project" value="InterPro"/>
</dbReference>
<dbReference type="PANTHER" id="PTHR13309:SF0">
    <property type="entry name" value="FMR1-INTERACTING PROTEIN NUFIP1"/>
    <property type="match status" value="1"/>
</dbReference>
<feature type="compositionally biased region" description="Pro residues" evidence="2">
    <location>
        <begin position="154"/>
        <end position="164"/>
    </location>
</feature>
<dbReference type="OrthoDB" id="273070at2759"/>
<dbReference type="PROSITE" id="PS50103">
    <property type="entry name" value="ZF_C3H1"/>
    <property type="match status" value="1"/>
</dbReference>
<reference evidence="4" key="1">
    <citation type="submission" date="2022-11" db="EMBL/GenBank/DDBJ databases">
        <title>Genome Resource of Sclerotinia nivalis Strain SnTB1, a Plant Pathogen Isolated from American Ginseng.</title>
        <authorList>
            <person name="Fan S."/>
        </authorList>
    </citation>
    <scope>NUCLEOTIDE SEQUENCE</scope>
    <source>
        <strain evidence="4">SnTB1</strain>
    </source>
</reference>
<organism evidence="4 5">
    <name type="scientific">Sclerotinia nivalis</name>
    <dbReference type="NCBI Taxonomy" id="352851"/>
    <lineage>
        <taxon>Eukaryota</taxon>
        <taxon>Fungi</taxon>
        <taxon>Dikarya</taxon>
        <taxon>Ascomycota</taxon>
        <taxon>Pezizomycotina</taxon>
        <taxon>Leotiomycetes</taxon>
        <taxon>Helotiales</taxon>
        <taxon>Sclerotiniaceae</taxon>
        <taxon>Sclerotinia</taxon>
    </lineage>
</organism>
<feature type="compositionally biased region" description="Low complexity" evidence="2">
    <location>
        <begin position="168"/>
        <end position="192"/>
    </location>
</feature>
<evidence type="ECO:0000256" key="2">
    <source>
        <dbReference type="SAM" id="MobiDB-lite"/>
    </source>
</evidence>
<feature type="region of interest" description="Disordered" evidence="2">
    <location>
        <begin position="753"/>
        <end position="787"/>
    </location>
</feature>
<feature type="compositionally biased region" description="Basic and acidic residues" evidence="2">
    <location>
        <begin position="455"/>
        <end position="468"/>
    </location>
</feature>
<dbReference type="PANTHER" id="PTHR13309">
    <property type="entry name" value="NUCLEAR FRAGILE X MENTAL RETARDATION PROTEIN INTERACTING PROTEIN 1"/>
    <property type="match status" value="1"/>
</dbReference>
<comment type="caution">
    <text evidence="4">The sequence shown here is derived from an EMBL/GenBank/DDBJ whole genome shotgun (WGS) entry which is preliminary data.</text>
</comment>
<feature type="domain" description="C3H1-type" evidence="3">
    <location>
        <begin position="680"/>
        <end position="708"/>
    </location>
</feature>
<feature type="zinc finger region" description="C3H1-type" evidence="1">
    <location>
        <begin position="680"/>
        <end position="708"/>
    </location>
</feature>
<accession>A0A9X0AY87</accession>
<feature type="compositionally biased region" description="Gly residues" evidence="2">
    <location>
        <begin position="193"/>
        <end position="202"/>
    </location>
</feature>
<keyword evidence="1" id="KW-0863">Zinc-finger</keyword>
<dbReference type="GO" id="GO:0000492">
    <property type="term" value="P:box C/D snoRNP assembly"/>
    <property type="evidence" value="ECO:0007669"/>
    <property type="project" value="TreeGrafter"/>
</dbReference>
<feature type="compositionally biased region" description="Polar residues" evidence="2">
    <location>
        <begin position="469"/>
        <end position="478"/>
    </location>
</feature>
<sequence length="787" mass="86964">MSSGQIMIAQVSSIAPAHPSNQYGASNIHPPAQNGLRQPLNAPSNPVPLASLYSQPKIYHQRAQNSLLVEVFQHQPPHQYINFKVKEAAPSWNQYGQLKIHNPARLPNPEHPSSRDIQRDHQHTKSTIHQILIQNASQSQGTRIPMAGTQQYNFPPPPPPPSGPPAVGYPQQNPQYGYQQPPPYQQTRNNGPPRGGGRGGHTGPPHPHQNGYNGPQGPPQIQGPPSDQYNPHNPAPYIGPPSGSQGPGHNGPPNNYPQQWQQQGQHGPPQHNHGPPQQAHQPPPQVPLPAQNYHPNYAPQGFNQAPPQYGPQQPAPFQQPYGPPSQQPHHGGPPQQWQGPPQGQPQFNNNHRGRGRGGFNNGRGGHEAPLMGPPIRMGFENERGDHMAQAGTGFPTPQYSNHQTPPAPFSQPTYQAYPPQNFPNGGHGGQRPPHDSHSFNSSSNRGRGNGNFRGRGRDNFQFRGRDNNRSFNGNSQSPPMHLKPAGAGDNAKKNKKKRRTNTLGLTPNGVDHEDSDDEIDDVDEEARLVTLLGPDTPQLPADLKAWLAERKNRFPTKARREAAAEELRLKREQNKNNRFKREPETKVVKKDDGETKLEKQQRKAEKLRLELEKAERKIKQEMSGGKRKRENGDEGDEDRGQVSDDDSDSSSSDSGKPEVMSSRNNGHNGIVHARAPPTKAQLQRHCKYYSTGGTCGKKGKCRFVHDLDVRNQALREKELNGGKMTIAQRLILNDTAKDDLTILKSIKYLKEKGLMPESSSVSAPPAEETEPKTEENDYTDAPEYGEV</sequence>
<feature type="compositionally biased region" description="Acidic residues" evidence="2">
    <location>
        <begin position="633"/>
        <end position="648"/>
    </location>
</feature>
<feature type="compositionally biased region" description="Low complexity" evidence="2">
    <location>
        <begin position="304"/>
        <end position="320"/>
    </location>
</feature>
<evidence type="ECO:0000313" key="5">
    <source>
        <dbReference type="Proteomes" id="UP001152300"/>
    </source>
</evidence>
<dbReference type="EMBL" id="JAPEIS010000001">
    <property type="protein sequence ID" value="KAJ8071151.1"/>
    <property type="molecule type" value="Genomic_DNA"/>
</dbReference>
<protein>
    <recommendedName>
        <fullName evidence="3">C3H1-type domain-containing protein</fullName>
    </recommendedName>
</protein>
<dbReference type="GO" id="GO:0005634">
    <property type="term" value="C:nucleus"/>
    <property type="evidence" value="ECO:0007669"/>
    <property type="project" value="TreeGrafter"/>
</dbReference>